<reference evidence="1" key="1">
    <citation type="journal article" date="2019" name="Genome Biol. Evol.">
        <title>Nephromyces represents a diverse and novel lineage of the Apicomplexa that has retained apicoplasts.</title>
        <authorList>
            <person name="Munoz-Gomez S.A."/>
            <person name="Durnin K."/>
            <person name="Eme L."/>
            <person name="Paight C."/>
            <person name="Lane C.E."/>
            <person name="Saffo M.B."/>
            <person name="Slamovits C.H."/>
        </authorList>
    </citation>
    <scope>NUCLEOTIDE SEQUENCE</scope>
    <source>
        <strain evidence="1">719</strain>
    </source>
</reference>
<gene>
    <name evidence="1" type="primary">orf59</name>
</gene>
<evidence type="ECO:0008006" key="2">
    <source>
        <dbReference type="Google" id="ProtNLM"/>
    </source>
</evidence>
<proteinExistence type="predicted"/>
<accession>A0A5C1H8F3</accession>
<organism evidence="1">
    <name type="scientific">Nephromyces sp. ex Molgula occidentalis</name>
    <dbReference type="NCBI Taxonomy" id="2544991"/>
    <lineage>
        <taxon>Eukaryota</taxon>
        <taxon>Sar</taxon>
        <taxon>Alveolata</taxon>
        <taxon>Apicomplexa</taxon>
        <taxon>Aconoidasida</taxon>
        <taxon>Nephromycida</taxon>
        <taxon>Nephromyces</taxon>
    </lineage>
</organism>
<protein>
    <recommendedName>
        <fullName evidence="2">30S ribosomal protein S18</fullName>
    </recommendedName>
</protein>
<sequence>MNYTNQILNFQYYLTKNKKLKKKKNIKISNIKYKYIIKLIKYYRILGIFPFLENKFLKI</sequence>
<dbReference type="AlphaFoldDB" id="A0A5C1H8F3"/>
<name>A0A5C1H8F3_9APIC</name>
<dbReference type="EMBL" id="MK573211">
    <property type="protein sequence ID" value="QEM01900.1"/>
    <property type="molecule type" value="Genomic_DNA"/>
</dbReference>
<evidence type="ECO:0000313" key="1">
    <source>
        <dbReference type="EMBL" id="QEM01900.1"/>
    </source>
</evidence>